<dbReference type="InterPro" id="IPR034660">
    <property type="entry name" value="DinB/YfiT-like"/>
</dbReference>
<dbReference type="RefSeq" id="WP_229670104.1">
    <property type="nucleotide sequence ID" value="NZ_BMMZ01000006.1"/>
</dbReference>
<dbReference type="SUPFAM" id="SSF109854">
    <property type="entry name" value="DinB/YfiT-like putative metalloenzymes"/>
    <property type="match status" value="1"/>
</dbReference>
<dbReference type="InterPro" id="IPR007061">
    <property type="entry name" value="MST-like"/>
</dbReference>
<gene>
    <name evidence="1" type="ORF">GCM10011575_28620</name>
</gene>
<accession>A0A917W4S1</accession>
<dbReference type="Proteomes" id="UP000613840">
    <property type="component" value="Unassembled WGS sequence"/>
</dbReference>
<evidence type="ECO:0008006" key="3">
    <source>
        <dbReference type="Google" id="ProtNLM"/>
    </source>
</evidence>
<organism evidence="1 2">
    <name type="scientific">Microlunatus endophyticus</name>
    <dbReference type="NCBI Taxonomy" id="1716077"/>
    <lineage>
        <taxon>Bacteria</taxon>
        <taxon>Bacillati</taxon>
        <taxon>Actinomycetota</taxon>
        <taxon>Actinomycetes</taxon>
        <taxon>Propionibacteriales</taxon>
        <taxon>Propionibacteriaceae</taxon>
        <taxon>Microlunatus</taxon>
    </lineage>
</organism>
<dbReference type="Gene3D" id="1.20.120.450">
    <property type="entry name" value="dinb family like domain"/>
    <property type="match status" value="1"/>
</dbReference>
<reference evidence="1" key="1">
    <citation type="journal article" date="2014" name="Int. J. Syst. Evol. Microbiol.">
        <title>Complete genome sequence of Corynebacterium casei LMG S-19264T (=DSM 44701T), isolated from a smear-ripened cheese.</title>
        <authorList>
            <consortium name="US DOE Joint Genome Institute (JGI-PGF)"/>
            <person name="Walter F."/>
            <person name="Albersmeier A."/>
            <person name="Kalinowski J."/>
            <person name="Ruckert C."/>
        </authorList>
    </citation>
    <scope>NUCLEOTIDE SEQUENCE</scope>
    <source>
        <strain evidence="1">CGMCC 4.7306</strain>
    </source>
</reference>
<dbReference type="Pfam" id="PF04978">
    <property type="entry name" value="MST"/>
    <property type="match status" value="1"/>
</dbReference>
<keyword evidence="2" id="KW-1185">Reference proteome</keyword>
<evidence type="ECO:0000313" key="1">
    <source>
        <dbReference type="EMBL" id="GGL68306.1"/>
    </source>
</evidence>
<reference evidence="1" key="2">
    <citation type="submission" date="2020-09" db="EMBL/GenBank/DDBJ databases">
        <authorList>
            <person name="Sun Q."/>
            <person name="Zhou Y."/>
        </authorList>
    </citation>
    <scope>NUCLEOTIDE SEQUENCE</scope>
    <source>
        <strain evidence="1">CGMCC 4.7306</strain>
    </source>
</reference>
<comment type="caution">
    <text evidence="1">The sequence shown here is derived from an EMBL/GenBank/DDBJ whole genome shotgun (WGS) entry which is preliminary data.</text>
</comment>
<dbReference type="EMBL" id="BMMZ01000006">
    <property type="protein sequence ID" value="GGL68306.1"/>
    <property type="molecule type" value="Genomic_DNA"/>
</dbReference>
<protein>
    <recommendedName>
        <fullName evidence="3">DinB family protein</fullName>
    </recommendedName>
</protein>
<evidence type="ECO:0000313" key="2">
    <source>
        <dbReference type="Proteomes" id="UP000613840"/>
    </source>
</evidence>
<sequence length="173" mass="19027">MTSTTERDDLLAELRQARFFLRYTAKDLTDEQAAQRTTVSALSIGGLVKHVTDGERSWAGFVLEGPSAVSGKKDFSDWTAEDFAEREKGFAMQPGETLAGLLGAYEEVARATDELLRGIPSLDARQPLPKAPWYTAESQSARRTFLHIIAETTQHAGHADIIRESIDGQKTMG</sequence>
<name>A0A917W4S1_9ACTN</name>
<dbReference type="AlphaFoldDB" id="A0A917W4S1"/>
<proteinExistence type="predicted"/>